<dbReference type="InterPro" id="IPR007842">
    <property type="entry name" value="HEPN_dom"/>
</dbReference>
<dbReference type="eggNOG" id="COG2250">
    <property type="taxonomic scope" value="Bacteria"/>
</dbReference>
<dbReference type="SMART" id="SM00748">
    <property type="entry name" value="HEPN"/>
    <property type="match status" value="1"/>
</dbReference>
<feature type="domain" description="HEPN" evidence="1">
    <location>
        <begin position="9"/>
        <end position="120"/>
    </location>
</feature>
<evidence type="ECO:0000259" key="1">
    <source>
        <dbReference type="PROSITE" id="PS50910"/>
    </source>
</evidence>
<dbReference type="AlphaFoldDB" id="I2F1X9"/>
<sequence length="135" mass="15107">MPDRSQDWLRQAKRDLEHARESAVNGKHEWACFAAQQAAEKAVKALHLSLGQEAWGHMVSKLIQELPEGTDLPAELLDKARILDNSYIPARYPNGHPEGSPFEYFGSKQSKEAIAYAGEIVEFVNNEMAKQKGCN</sequence>
<dbReference type="RefSeq" id="WP_014730096.1">
    <property type="nucleotide sequence ID" value="NC_017934.1"/>
</dbReference>
<dbReference type="SUPFAM" id="SSF81593">
    <property type="entry name" value="Nucleotidyltransferase substrate binding subunit/domain"/>
    <property type="match status" value="1"/>
</dbReference>
<dbReference type="Gene3D" id="1.20.120.330">
    <property type="entry name" value="Nucleotidyltransferases domain 2"/>
    <property type="match status" value="1"/>
</dbReference>
<dbReference type="Pfam" id="PF05168">
    <property type="entry name" value="HEPN"/>
    <property type="match status" value="1"/>
</dbReference>
<proteinExistence type="predicted"/>
<evidence type="ECO:0000313" key="3">
    <source>
        <dbReference type="Proteomes" id="UP000002881"/>
    </source>
</evidence>
<accession>I2F1X9</accession>
<evidence type="ECO:0000313" key="2">
    <source>
        <dbReference type="EMBL" id="AFK05932.1"/>
    </source>
</evidence>
<dbReference type="EMBL" id="CP003532">
    <property type="protein sequence ID" value="AFK05932.1"/>
    <property type="molecule type" value="Genomic_DNA"/>
</dbReference>
<protein>
    <recommendedName>
        <fullName evidence="1">HEPN domain-containing protein</fullName>
    </recommendedName>
</protein>
<keyword evidence="3" id="KW-1185">Reference proteome</keyword>
<dbReference type="GeneID" id="87106050"/>
<dbReference type="KEGG" id="mpg:Theba_0192"/>
<gene>
    <name evidence="2" type="ORF">Theba_0192</name>
</gene>
<name>I2F1X9_9BACT</name>
<organism evidence="2 3">
    <name type="scientific">Mesotoga prima MesG1.Ag.4.2</name>
    <dbReference type="NCBI Taxonomy" id="660470"/>
    <lineage>
        <taxon>Bacteria</taxon>
        <taxon>Thermotogati</taxon>
        <taxon>Thermotogota</taxon>
        <taxon>Thermotogae</taxon>
        <taxon>Kosmotogales</taxon>
        <taxon>Kosmotogaceae</taxon>
        <taxon>Mesotoga</taxon>
    </lineage>
</organism>
<dbReference type="Proteomes" id="UP000002881">
    <property type="component" value="Chromosome"/>
</dbReference>
<reference evidence="2 3" key="1">
    <citation type="journal article" date="2012" name="Genome Biol. Evol.">
        <title>Genome Sequence of the Mesophilic Thermotogales Bacterium Mesotoga prima MesG1.Ag.4.2 Reveals the Largest Thermotogales Genome To Date.</title>
        <authorList>
            <person name="Zhaxybayeva O."/>
            <person name="Swithers K.S."/>
            <person name="Foght J."/>
            <person name="Green A.G."/>
            <person name="Bruce D."/>
            <person name="Detter C."/>
            <person name="Han S."/>
            <person name="Teshima H."/>
            <person name="Han J."/>
            <person name="Woyke T."/>
            <person name="Pitluck S."/>
            <person name="Nolan M."/>
            <person name="Ivanova N."/>
            <person name="Pati A."/>
            <person name="Land M.L."/>
            <person name="Dlutek M."/>
            <person name="Doolittle W.F."/>
            <person name="Noll K.M."/>
            <person name="Nesbo C.L."/>
        </authorList>
    </citation>
    <scope>NUCLEOTIDE SEQUENCE [LARGE SCALE GENOMIC DNA]</scope>
    <source>
        <strain evidence="3">mesG1.Ag.4.2</strain>
    </source>
</reference>
<dbReference type="PROSITE" id="PS50910">
    <property type="entry name" value="HEPN"/>
    <property type="match status" value="1"/>
</dbReference>
<dbReference type="HOGENOM" id="CLU_123170_2_1_0"/>